<sequence>MTVHSLPPTYLRLPLGFIRMSRINAIRDMILNEDFNTMSQIAIVNNDDVEYVVEDEIGDEIESDRDETESDTDDELEEDEVRDETSYGKVQKDYGFDILWFDIRKLLVIIVLLDIVFMVWILFKNFKDEKQNL</sequence>
<evidence type="ECO:0000256" key="2">
    <source>
        <dbReference type="SAM" id="Phobius"/>
    </source>
</evidence>
<evidence type="ECO:0000313" key="3">
    <source>
        <dbReference type="EMBL" id="KAK1410747.1"/>
    </source>
</evidence>
<organism evidence="3 4">
    <name type="scientific">Tagetes erecta</name>
    <name type="common">African marigold</name>
    <dbReference type="NCBI Taxonomy" id="13708"/>
    <lineage>
        <taxon>Eukaryota</taxon>
        <taxon>Viridiplantae</taxon>
        <taxon>Streptophyta</taxon>
        <taxon>Embryophyta</taxon>
        <taxon>Tracheophyta</taxon>
        <taxon>Spermatophyta</taxon>
        <taxon>Magnoliopsida</taxon>
        <taxon>eudicotyledons</taxon>
        <taxon>Gunneridae</taxon>
        <taxon>Pentapetalae</taxon>
        <taxon>asterids</taxon>
        <taxon>campanulids</taxon>
        <taxon>Asterales</taxon>
        <taxon>Asteraceae</taxon>
        <taxon>Asteroideae</taxon>
        <taxon>Heliantheae alliance</taxon>
        <taxon>Tageteae</taxon>
        <taxon>Tagetes</taxon>
    </lineage>
</organism>
<dbReference type="AlphaFoldDB" id="A0AAD8NJ20"/>
<evidence type="ECO:0000256" key="1">
    <source>
        <dbReference type="SAM" id="MobiDB-lite"/>
    </source>
</evidence>
<keyword evidence="2" id="KW-1133">Transmembrane helix</keyword>
<dbReference type="Proteomes" id="UP001229421">
    <property type="component" value="Unassembled WGS sequence"/>
</dbReference>
<evidence type="ECO:0000313" key="4">
    <source>
        <dbReference type="Proteomes" id="UP001229421"/>
    </source>
</evidence>
<dbReference type="EMBL" id="JAUHHV010000010">
    <property type="protein sequence ID" value="KAK1410747.1"/>
    <property type="molecule type" value="Genomic_DNA"/>
</dbReference>
<feature type="region of interest" description="Disordered" evidence="1">
    <location>
        <begin position="59"/>
        <end position="86"/>
    </location>
</feature>
<gene>
    <name evidence="3" type="ORF">QVD17_37286</name>
</gene>
<reference evidence="3" key="1">
    <citation type="journal article" date="2023" name="bioRxiv">
        <title>Improved chromosome-level genome assembly for marigold (Tagetes erecta).</title>
        <authorList>
            <person name="Jiang F."/>
            <person name="Yuan L."/>
            <person name="Wang S."/>
            <person name="Wang H."/>
            <person name="Xu D."/>
            <person name="Wang A."/>
            <person name="Fan W."/>
        </authorList>
    </citation>
    <scope>NUCLEOTIDE SEQUENCE</scope>
    <source>
        <strain evidence="3">WSJ</strain>
        <tissue evidence="3">Leaf</tissue>
    </source>
</reference>
<comment type="caution">
    <text evidence="3">The sequence shown here is derived from an EMBL/GenBank/DDBJ whole genome shotgun (WGS) entry which is preliminary data.</text>
</comment>
<accession>A0AAD8NJ20</accession>
<protein>
    <submittedName>
        <fullName evidence="3">Uncharacterized protein</fullName>
    </submittedName>
</protein>
<keyword evidence="2" id="KW-0812">Transmembrane</keyword>
<feature type="transmembrane region" description="Helical" evidence="2">
    <location>
        <begin position="106"/>
        <end position="123"/>
    </location>
</feature>
<feature type="compositionally biased region" description="Acidic residues" evidence="1">
    <location>
        <begin position="59"/>
        <end position="82"/>
    </location>
</feature>
<keyword evidence="4" id="KW-1185">Reference proteome</keyword>
<name>A0AAD8NJ20_TARER</name>
<keyword evidence="2" id="KW-0472">Membrane</keyword>
<proteinExistence type="predicted"/>